<dbReference type="GeneID" id="95376825"/>
<name>A0A410WZG8_9BACL</name>
<evidence type="ECO:0000313" key="2">
    <source>
        <dbReference type="EMBL" id="MCY9596573.1"/>
    </source>
</evidence>
<protein>
    <submittedName>
        <fullName evidence="3">Uncharacterized protein</fullName>
    </submittedName>
</protein>
<feature type="transmembrane region" description="Helical" evidence="1">
    <location>
        <begin position="43"/>
        <end position="62"/>
    </location>
</feature>
<evidence type="ECO:0000313" key="3">
    <source>
        <dbReference type="EMBL" id="QAV19581.1"/>
    </source>
</evidence>
<dbReference type="EMBL" id="JAMDMJ010000013">
    <property type="protein sequence ID" value="MCY9596573.1"/>
    <property type="molecule type" value="Genomic_DNA"/>
</dbReference>
<keyword evidence="5" id="KW-1185">Reference proteome</keyword>
<reference evidence="2 5" key="2">
    <citation type="submission" date="2022-05" db="EMBL/GenBank/DDBJ databases">
        <title>Genome Sequencing of Bee-Associated Microbes.</title>
        <authorList>
            <person name="Dunlap C."/>
        </authorList>
    </citation>
    <scope>NUCLEOTIDE SEQUENCE [LARGE SCALE GENOMIC DNA]</scope>
    <source>
        <strain evidence="2 5">NRRL B-23120</strain>
    </source>
</reference>
<dbReference type="AlphaFoldDB" id="A0A410WZG8"/>
<evidence type="ECO:0000256" key="1">
    <source>
        <dbReference type="SAM" id="Phobius"/>
    </source>
</evidence>
<dbReference type="Proteomes" id="UP000288943">
    <property type="component" value="Chromosome"/>
</dbReference>
<keyword evidence="1" id="KW-0472">Membrane</keyword>
<dbReference type="EMBL" id="CP026520">
    <property type="protein sequence ID" value="QAV19581.1"/>
    <property type="molecule type" value="Genomic_DNA"/>
</dbReference>
<accession>A0A410WZG8</accession>
<keyword evidence="1" id="KW-0812">Transmembrane</keyword>
<keyword evidence="1" id="KW-1133">Transmembrane helix</keyword>
<reference evidence="3 4" key="1">
    <citation type="submission" date="2018-01" db="EMBL/GenBank/DDBJ databases">
        <title>The whole genome sequencing and assembly of Paenibacillus chitinolyticus KCCM 41400 strain.</title>
        <authorList>
            <person name="Kim J.-Y."/>
            <person name="Park M.-K."/>
            <person name="Lee Y.-J."/>
            <person name="Yi H."/>
            <person name="Bahn Y.-S."/>
            <person name="Kim J.F."/>
            <person name="Lee D.-W."/>
        </authorList>
    </citation>
    <scope>NUCLEOTIDE SEQUENCE [LARGE SCALE GENOMIC DNA]</scope>
    <source>
        <strain evidence="3 4">KCCM 41400</strain>
    </source>
</reference>
<dbReference type="KEGG" id="pchi:PC41400_18695"/>
<gene>
    <name evidence="2" type="ORF">M5X16_12395</name>
    <name evidence="3" type="ORF">PC41400_18695</name>
</gene>
<dbReference type="RefSeq" id="WP_042226810.1">
    <property type="nucleotide sequence ID" value="NZ_CP026520.1"/>
</dbReference>
<organism evidence="3 4">
    <name type="scientific">Paenibacillus chitinolyticus</name>
    <dbReference type="NCBI Taxonomy" id="79263"/>
    <lineage>
        <taxon>Bacteria</taxon>
        <taxon>Bacillati</taxon>
        <taxon>Bacillota</taxon>
        <taxon>Bacilli</taxon>
        <taxon>Bacillales</taxon>
        <taxon>Paenibacillaceae</taxon>
        <taxon>Paenibacillus</taxon>
    </lineage>
</organism>
<proteinExistence type="predicted"/>
<sequence>MSLIRNVFLVLIVVSMLLREEIALLMLYVKEETTYFGLSLSNAALWSHVLALAAILSLFGYLKSKPRQ</sequence>
<dbReference type="OrthoDB" id="9897276at2"/>
<evidence type="ECO:0000313" key="4">
    <source>
        <dbReference type="Proteomes" id="UP000288943"/>
    </source>
</evidence>
<dbReference type="Proteomes" id="UP001527202">
    <property type="component" value="Unassembled WGS sequence"/>
</dbReference>
<evidence type="ECO:0000313" key="5">
    <source>
        <dbReference type="Proteomes" id="UP001527202"/>
    </source>
</evidence>